<proteinExistence type="predicted"/>
<keyword evidence="2" id="KW-1185">Reference proteome</keyword>
<accession>A0ABP0X576</accession>
<evidence type="ECO:0000313" key="2">
    <source>
        <dbReference type="Proteomes" id="UP001497444"/>
    </source>
</evidence>
<dbReference type="EMBL" id="OZ020101">
    <property type="protein sequence ID" value="CAK9274250.1"/>
    <property type="molecule type" value="Genomic_DNA"/>
</dbReference>
<name>A0ABP0X576_9BRYO</name>
<protein>
    <submittedName>
        <fullName evidence="1">Uncharacterized protein</fullName>
    </submittedName>
</protein>
<gene>
    <name evidence="1" type="ORF">CSSPJE1EN1_LOCUS19728</name>
</gene>
<sequence length="118" mass="12751">MAMAAAATTSVVINRAAGIMLQQHQQHQQQGVVAMSYGSFCTGRLSSSCTHLSGGSMCREEEVERRRARRGSAAAAGCLRIRMQQSSSPSVFSSDQLQPHFVLSIMNAFCFALQIVLI</sequence>
<evidence type="ECO:0000313" key="1">
    <source>
        <dbReference type="EMBL" id="CAK9274250.1"/>
    </source>
</evidence>
<reference evidence="1" key="1">
    <citation type="submission" date="2024-02" db="EMBL/GenBank/DDBJ databases">
        <authorList>
            <consortium name="ELIXIR-Norway"/>
            <consortium name="Elixir Norway"/>
        </authorList>
    </citation>
    <scope>NUCLEOTIDE SEQUENCE</scope>
</reference>
<organism evidence="1 2">
    <name type="scientific">Sphagnum jensenii</name>
    <dbReference type="NCBI Taxonomy" id="128206"/>
    <lineage>
        <taxon>Eukaryota</taxon>
        <taxon>Viridiplantae</taxon>
        <taxon>Streptophyta</taxon>
        <taxon>Embryophyta</taxon>
        <taxon>Bryophyta</taxon>
        <taxon>Sphagnophytina</taxon>
        <taxon>Sphagnopsida</taxon>
        <taxon>Sphagnales</taxon>
        <taxon>Sphagnaceae</taxon>
        <taxon>Sphagnum</taxon>
    </lineage>
</organism>
<dbReference type="Proteomes" id="UP001497444">
    <property type="component" value="Chromosome 6"/>
</dbReference>